<gene>
    <name evidence="1" type="ORF">CBYS24578_00018181</name>
</gene>
<dbReference type="EMBL" id="CABFNO020000839">
    <property type="protein sequence ID" value="CAG9962914.1"/>
    <property type="molecule type" value="Genomic_DNA"/>
</dbReference>
<evidence type="ECO:0000313" key="1">
    <source>
        <dbReference type="EMBL" id="CAG9962914.1"/>
    </source>
</evidence>
<sequence length="72" mass="8141">MVVFFISHNGHGYTGDANLEEDLDSRDIERDKRGHIWAIREFLHGLLTPIDVVQNLRLSGTVVMALPKARAQ</sequence>
<reference evidence="1" key="1">
    <citation type="submission" date="2021-10" db="EMBL/GenBank/DDBJ databases">
        <authorList>
            <person name="Piombo E."/>
        </authorList>
    </citation>
    <scope>NUCLEOTIDE SEQUENCE</scope>
</reference>
<evidence type="ECO:0000313" key="2">
    <source>
        <dbReference type="Proteomes" id="UP000754883"/>
    </source>
</evidence>
<name>A0A9N9TYW8_9HYPO</name>
<proteinExistence type="predicted"/>
<protein>
    <submittedName>
        <fullName evidence="1">Uncharacterized protein</fullName>
    </submittedName>
</protein>
<dbReference type="OrthoDB" id="10334533at2759"/>
<accession>A0A9N9TYW8</accession>
<dbReference type="AlphaFoldDB" id="A0A9N9TYW8"/>
<keyword evidence="2" id="KW-1185">Reference proteome</keyword>
<dbReference type="Proteomes" id="UP000754883">
    <property type="component" value="Unassembled WGS sequence"/>
</dbReference>
<comment type="caution">
    <text evidence="1">The sequence shown here is derived from an EMBL/GenBank/DDBJ whole genome shotgun (WGS) entry which is preliminary data.</text>
</comment>
<organism evidence="1 2">
    <name type="scientific">Clonostachys byssicola</name>
    <dbReference type="NCBI Taxonomy" id="160290"/>
    <lineage>
        <taxon>Eukaryota</taxon>
        <taxon>Fungi</taxon>
        <taxon>Dikarya</taxon>
        <taxon>Ascomycota</taxon>
        <taxon>Pezizomycotina</taxon>
        <taxon>Sordariomycetes</taxon>
        <taxon>Hypocreomycetidae</taxon>
        <taxon>Hypocreales</taxon>
        <taxon>Bionectriaceae</taxon>
        <taxon>Clonostachys</taxon>
    </lineage>
</organism>